<accession>A0ACB9FGX6</accession>
<reference evidence="2" key="1">
    <citation type="journal article" date="2022" name="Mol. Ecol. Resour.">
        <title>The genomes of chicory, endive, great burdock and yacon provide insights into Asteraceae palaeo-polyploidization history and plant inulin production.</title>
        <authorList>
            <person name="Fan W."/>
            <person name="Wang S."/>
            <person name="Wang H."/>
            <person name="Wang A."/>
            <person name="Jiang F."/>
            <person name="Liu H."/>
            <person name="Zhao H."/>
            <person name="Xu D."/>
            <person name="Zhang Y."/>
        </authorList>
    </citation>
    <scope>NUCLEOTIDE SEQUENCE [LARGE SCALE GENOMIC DNA]</scope>
    <source>
        <strain evidence="2">cv. Niubang</strain>
    </source>
</reference>
<comment type="caution">
    <text evidence="1">The sequence shown here is derived from an EMBL/GenBank/DDBJ whole genome shotgun (WGS) entry which is preliminary data.</text>
</comment>
<gene>
    <name evidence="1" type="ORF">L6452_01488</name>
</gene>
<sequence>MGWATFRATGVKFIGRTKKTAGKSIGGKGEEVTATKDRNMVFETRKPTFNRVKVGYWHMHVNRNLLCLNKEEKNLMSLTEERSQTCKPNIRQVKLPTVRDKSIQDQNEDMAG</sequence>
<name>A0ACB9FGX6_ARCLA</name>
<protein>
    <submittedName>
        <fullName evidence="1">Uncharacterized protein</fullName>
    </submittedName>
</protein>
<dbReference type="Proteomes" id="UP001055879">
    <property type="component" value="Linkage Group LG01"/>
</dbReference>
<evidence type="ECO:0000313" key="2">
    <source>
        <dbReference type="Proteomes" id="UP001055879"/>
    </source>
</evidence>
<proteinExistence type="predicted"/>
<keyword evidence="2" id="KW-1185">Reference proteome</keyword>
<reference evidence="1 2" key="2">
    <citation type="journal article" date="2022" name="Mol. Ecol. Resour.">
        <title>The genomes of chicory, endive, great burdock and yacon provide insights into Asteraceae paleo-polyploidization history and plant inulin production.</title>
        <authorList>
            <person name="Fan W."/>
            <person name="Wang S."/>
            <person name="Wang H."/>
            <person name="Wang A."/>
            <person name="Jiang F."/>
            <person name="Liu H."/>
            <person name="Zhao H."/>
            <person name="Xu D."/>
            <person name="Zhang Y."/>
        </authorList>
    </citation>
    <scope>NUCLEOTIDE SEQUENCE [LARGE SCALE GENOMIC DNA]</scope>
    <source>
        <strain evidence="2">cv. Niubang</strain>
    </source>
</reference>
<evidence type="ECO:0000313" key="1">
    <source>
        <dbReference type="EMBL" id="KAI3770359.1"/>
    </source>
</evidence>
<organism evidence="1 2">
    <name type="scientific">Arctium lappa</name>
    <name type="common">Greater burdock</name>
    <name type="synonym">Lappa major</name>
    <dbReference type="NCBI Taxonomy" id="4217"/>
    <lineage>
        <taxon>Eukaryota</taxon>
        <taxon>Viridiplantae</taxon>
        <taxon>Streptophyta</taxon>
        <taxon>Embryophyta</taxon>
        <taxon>Tracheophyta</taxon>
        <taxon>Spermatophyta</taxon>
        <taxon>Magnoliopsida</taxon>
        <taxon>eudicotyledons</taxon>
        <taxon>Gunneridae</taxon>
        <taxon>Pentapetalae</taxon>
        <taxon>asterids</taxon>
        <taxon>campanulids</taxon>
        <taxon>Asterales</taxon>
        <taxon>Asteraceae</taxon>
        <taxon>Carduoideae</taxon>
        <taxon>Cardueae</taxon>
        <taxon>Arctiinae</taxon>
        <taxon>Arctium</taxon>
    </lineage>
</organism>
<dbReference type="EMBL" id="CM042047">
    <property type="protein sequence ID" value="KAI3770359.1"/>
    <property type="molecule type" value="Genomic_DNA"/>
</dbReference>